<evidence type="ECO:0000259" key="4">
    <source>
        <dbReference type="PROSITE" id="PS51186"/>
    </source>
</evidence>
<feature type="domain" description="N-acetyltransferase" evidence="4">
    <location>
        <begin position="9"/>
        <end position="166"/>
    </location>
</feature>
<feature type="region of interest" description="Disordered" evidence="3">
    <location>
        <begin position="1"/>
        <end position="22"/>
    </location>
</feature>
<dbReference type="PANTHER" id="PTHR43877">
    <property type="entry name" value="AMINOALKYLPHOSPHONATE N-ACETYLTRANSFERASE-RELATED-RELATED"/>
    <property type="match status" value="1"/>
</dbReference>
<sequence length="166" mass="18098">MSTSADRGPLIRPARAEDDEALSRLDRETWSTVHAVTPPPPPGRPFFGERQPVGDILVGELHGEVVGYVRVSPSTPLEANAHVQQIQGLAIAERARGLGLGKALMRAAEDLARRRGARRLTLRVLGHNARARALYSSLGYAVEGILPEEMLLDGKYVDDVLMGRFL</sequence>
<dbReference type="InterPro" id="IPR050832">
    <property type="entry name" value="Bact_Acetyltransf"/>
</dbReference>
<feature type="region of interest" description="Disordered" evidence="3">
    <location>
        <begin position="29"/>
        <end position="48"/>
    </location>
</feature>
<dbReference type="CDD" id="cd04301">
    <property type="entry name" value="NAT_SF"/>
    <property type="match status" value="1"/>
</dbReference>
<organism evidence="5 6">
    <name type="scientific">Streptomyces fragilis</name>
    <dbReference type="NCBI Taxonomy" id="67301"/>
    <lineage>
        <taxon>Bacteria</taxon>
        <taxon>Bacillati</taxon>
        <taxon>Actinomycetota</taxon>
        <taxon>Actinomycetes</taxon>
        <taxon>Kitasatosporales</taxon>
        <taxon>Streptomycetaceae</taxon>
        <taxon>Streptomyces</taxon>
    </lineage>
</organism>
<keyword evidence="2" id="KW-0012">Acyltransferase</keyword>
<evidence type="ECO:0000256" key="1">
    <source>
        <dbReference type="ARBA" id="ARBA00022679"/>
    </source>
</evidence>
<dbReference type="Pfam" id="PF00583">
    <property type="entry name" value="Acetyltransf_1"/>
    <property type="match status" value="1"/>
</dbReference>
<accession>A0ABV2YBV7</accession>
<reference evidence="5 6" key="1">
    <citation type="submission" date="2024-06" db="EMBL/GenBank/DDBJ databases">
        <title>The Natural Products Discovery Center: Release of the First 8490 Sequenced Strains for Exploring Actinobacteria Biosynthetic Diversity.</title>
        <authorList>
            <person name="Kalkreuter E."/>
            <person name="Kautsar S.A."/>
            <person name="Yang D."/>
            <person name="Bader C.D."/>
            <person name="Teijaro C.N."/>
            <person name="Fluegel L."/>
            <person name="Davis C.M."/>
            <person name="Simpson J.R."/>
            <person name="Lauterbach L."/>
            <person name="Steele A.D."/>
            <person name="Gui C."/>
            <person name="Meng S."/>
            <person name="Li G."/>
            <person name="Viehrig K."/>
            <person name="Ye F."/>
            <person name="Su P."/>
            <person name="Kiefer A.F."/>
            <person name="Nichols A."/>
            <person name="Cepeda A.J."/>
            <person name="Yan W."/>
            <person name="Fan B."/>
            <person name="Jiang Y."/>
            <person name="Adhikari A."/>
            <person name="Zheng C.-J."/>
            <person name="Schuster L."/>
            <person name="Cowan T.M."/>
            <person name="Smanski M.J."/>
            <person name="Chevrette M.G."/>
            <person name="De Carvalho L.P.S."/>
            <person name="Shen B."/>
        </authorList>
    </citation>
    <scope>NUCLEOTIDE SEQUENCE [LARGE SCALE GENOMIC DNA]</scope>
    <source>
        <strain evidence="5 6">NPDC038104</strain>
    </source>
</reference>
<name>A0ABV2YBV7_9ACTN</name>
<dbReference type="RefSeq" id="WP_108953770.1">
    <property type="nucleotide sequence ID" value="NZ_BEVZ01000003.1"/>
</dbReference>
<comment type="caution">
    <text evidence="5">The sequence shown here is derived from an EMBL/GenBank/DDBJ whole genome shotgun (WGS) entry which is preliminary data.</text>
</comment>
<dbReference type="InterPro" id="IPR000182">
    <property type="entry name" value="GNAT_dom"/>
</dbReference>
<dbReference type="PROSITE" id="PS51186">
    <property type="entry name" value="GNAT"/>
    <property type="match status" value="1"/>
</dbReference>
<keyword evidence="6" id="KW-1185">Reference proteome</keyword>
<dbReference type="EMBL" id="JBEZUR010000002">
    <property type="protein sequence ID" value="MEU3553211.1"/>
    <property type="molecule type" value="Genomic_DNA"/>
</dbReference>
<dbReference type="Proteomes" id="UP001550850">
    <property type="component" value="Unassembled WGS sequence"/>
</dbReference>
<keyword evidence="1" id="KW-0808">Transferase</keyword>
<dbReference type="InterPro" id="IPR016181">
    <property type="entry name" value="Acyl_CoA_acyltransferase"/>
</dbReference>
<evidence type="ECO:0000256" key="3">
    <source>
        <dbReference type="SAM" id="MobiDB-lite"/>
    </source>
</evidence>
<evidence type="ECO:0000313" key="5">
    <source>
        <dbReference type="EMBL" id="MEU3553211.1"/>
    </source>
</evidence>
<dbReference type="SUPFAM" id="SSF55729">
    <property type="entry name" value="Acyl-CoA N-acyltransferases (Nat)"/>
    <property type="match status" value="1"/>
</dbReference>
<evidence type="ECO:0000313" key="6">
    <source>
        <dbReference type="Proteomes" id="UP001550850"/>
    </source>
</evidence>
<gene>
    <name evidence="5" type="ORF">AB0E65_03065</name>
</gene>
<protein>
    <submittedName>
        <fullName evidence="5">GNAT family N-acetyltransferase</fullName>
    </submittedName>
</protein>
<dbReference type="Gene3D" id="3.40.630.30">
    <property type="match status" value="1"/>
</dbReference>
<proteinExistence type="predicted"/>
<evidence type="ECO:0000256" key="2">
    <source>
        <dbReference type="ARBA" id="ARBA00023315"/>
    </source>
</evidence>